<sequence length="530" mass="55990">MLRFNSLLIGALAATVSAQTQVTVNAGTTYQTMDGFGFSEAFGQASNFPNLGTGGSNPQGQALDYLFSKTTGMGATILRNRIPENIESSNPGCPTCTPNYSAGAWNGQDEGQVWFTQQARARGVKYVYADAWSAPAFMKTNNNATNGGYLCGTTGHTCSSGDWRQAYANFLVHYLQLYKNLGITIDFLGAWNEPDYTTNYSSMLSDGTAAASFFPYIRSTMDSNGFTNVGFVCCDAVSWSTTKTMIAQIQAAGAEQYLSRVSTHAYGGQPTTPLSTSKRIWETEYADLSDPWVTTWYSNGGAGEGMTWALDIYNALVGGGLSGYLYWWGGCLNADNSCLLRLVGTGNSATVTPSGRLWAFGLYSRYILPDSVRVGTSGAPSNTKVAAFKNTDGSIAVVMLNTNTATQSVSVGINGVSVSSGTAYYMSNSVSSISTLSSSLSGGRLTATLPGWSMVTFVLKSGTSTGTTSTASTTSRTTTTTTSIRTTSIATGTGQCSALYQQCGGIGWTGPTCCSGSTCKFSNDYYSQCL</sequence>
<dbReference type="Pfam" id="PF17189">
    <property type="entry name" value="Glyco_hydro_30C"/>
    <property type="match status" value="1"/>
</dbReference>
<dbReference type="Proteomes" id="UP001365542">
    <property type="component" value="Unassembled WGS sequence"/>
</dbReference>
<dbReference type="GO" id="GO:0006680">
    <property type="term" value="P:glucosylceramide catabolic process"/>
    <property type="evidence" value="ECO:0007669"/>
    <property type="project" value="TreeGrafter"/>
</dbReference>
<dbReference type="Gene3D" id="2.60.40.1180">
    <property type="entry name" value="Golgi alpha-mannosidase II"/>
    <property type="match status" value="1"/>
</dbReference>
<name>A0AAV9X537_9PEZI</name>
<organism evidence="6 7">
    <name type="scientific">Orbilia ellipsospora</name>
    <dbReference type="NCBI Taxonomy" id="2528407"/>
    <lineage>
        <taxon>Eukaryota</taxon>
        <taxon>Fungi</taxon>
        <taxon>Dikarya</taxon>
        <taxon>Ascomycota</taxon>
        <taxon>Pezizomycotina</taxon>
        <taxon>Orbiliomycetes</taxon>
        <taxon>Orbiliales</taxon>
        <taxon>Orbiliaceae</taxon>
        <taxon>Orbilia</taxon>
    </lineage>
</organism>
<dbReference type="Pfam" id="PF00734">
    <property type="entry name" value="CBM_1"/>
    <property type="match status" value="1"/>
</dbReference>
<dbReference type="GO" id="GO:0016020">
    <property type="term" value="C:membrane"/>
    <property type="evidence" value="ECO:0007669"/>
    <property type="project" value="GOC"/>
</dbReference>
<dbReference type="InterPro" id="IPR017853">
    <property type="entry name" value="GH"/>
</dbReference>
<dbReference type="SUPFAM" id="SSF51011">
    <property type="entry name" value="Glycosyl hydrolase domain"/>
    <property type="match status" value="1"/>
</dbReference>
<dbReference type="SMART" id="SM00236">
    <property type="entry name" value="fCBD"/>
    <property type="match status" value="1"/>
</dbReference>
<dbReference type="InterPro" id="IPR013780">
    <property type="entry name" value="Glyco_hydro_b"/>
</dbReference>
<dbReference type="GO" id="GO:0004348">
    <property type="term" value="F:glucosylceramidase activity"/>
    <property type="evidence" value="ECO:0007669"/>
    <property type="project" value="InterPro"/>
</dbReference>
<feature type="signal peptide" evidence="4">
    <location>
        <begin position="1"/>
        <end position="18"/>
    </location>
</feature>
<dbReference type="PROSITE" id="PS51164">
    <property type="entry name" value="CBM1_2"/>
    <property type="match status" value="1"/>
</dbReference>
<evidence type="ECO:0000313" key="6">
    <source>
        <dbReference type="EMBL" id="KAK6537106.1"/>
    </source>
</evidence>
<evidence type="ECO:0000259" key="5">
    <source>
        <dbReference type="PROSITE" id="PS51164"/>
    </source>
</evidence>
<evidence type="ECO:0000256" key="4">
    <source>
        <dbReference type="SAM" id="SignalP"/>
    </source>
</evidence>
<keyword evidence="2 4" id="KW-0732">Signal</keyword>
<reference evidence="6 7" key="1">
    <citation type="submission" date="2019-10" db="EMBL/GenBank/DDBJ databases">
        <authorList>
            <person name="Palmer J.M."/>
        </authorList>
    </citation>
    <scope>NUCLEOTIDE SEQUENCE [LARGE SCALE GENOMIC DNA]</scope>
    <source>
        <strain evidence="6 7">TWF694</strain>
    </source>
</reference>
<comment type="similarity">
    <text evidence="1">Belongs to the glycosyl hydrolase 30 family.</text>
</comment>
<dbReference type="PANTHER" id="PTHR11069:SF23">
    <property type="entry name" value="LYSOSOMAL ACID GLUCOSYLCERAMIDASE"/>
    <property type="match status" value="1"/>
</dbReference>
<dbReference type="InterPro" id="IPR035971">
    <property type="entry name" value="CBD_sf"/>
</dbReference>
<dbReference type="InterPro" id="IPR039514">
    <property type="entry name" value="6GAL-like"/>
</dbReference>
<dbReference type="Gene3D" id="3.20.20.80">
    <property type="entry name" value="Glycosidases"/>
    <property type="match status" value="1"/>
</dbReference>
<dbReference type="GO" id="GO:0005576">
    <property type="term" value="C:extracellular region"/>
    <property type="evidence" value="ECO:0007669"/>
    <property type="project" value="InterPro"/>
</dbReference>
<feature type="domain" description="CBM1" evidence="5">
    <location>
        <begin position="495"/>
        <end position="530"/>
    </location>
</feature>
<dbReference type="GO" id="GO:0030248">
    <property type="term" value="F:cellulose binding"/>
    <property type="evidence" value="ECO:0007669"/>
    <property type="project" value="InterPro"/>
</dbReference>
<accession>A0AAV9X537</accession>
<dbReference type="PANTHER" id="PTHR11069">
    <property type="entry name" value="GLUCOSYLCERAMIDASE"/>
    <property type="match status" value="1"/>
</dbReference>
<keyword evidence="7" id="KW-1185">Reference proteome</keyword>
<proteinExistence type="inferred from homology"/>
<dbReference type="SUPFAM" id="SSF51445">
    <property type="entry name" value="(Trans)glycosidases"/>
    <property type="match status" value="1"/>
</dbReference>
<dbReference type="InterPro" id="IPR001139">
    <property type="entry name" value="Glyco_hydro_30"/>
</dbReference>
<protein>
    <recommendedName>
        <fullName evidence="5">CBM1 domain-containing protein</fullName>
    </recommendedName>
</protein>
<evidence type="ECO:0000256" key="2">
    <source>
        <dbReference type="ARBA" id="ARBA00022729"/>
    </source>
</evidence>
<dbReference type="GO" id="GO:0005975">
    <property type="term" value="P:carbohydrate metabolic process"/>
    <property type="evidence" value="ECO:0007669"/>
    <property type="project" value="InterPro"/>
</dbReference>
<dbReference type="InterPro" id="IPR033452">
    <property type="entry name" value="GH30_C"/>
</dbReference>
<dbReference type="InterPro" id="IPR000254">
    <property type="entry name" value="CBD"/>
</dbReference>
<dbReference type="EMBL" id="JAVHJO010000009">
    <property type="protein sequence ID" value="KAK6537106.1"/>
    <property type="molecule type" value="Genomic_DNA"/>
</dbReference>
<comment type="caution">
    <text evidence="6">The sequence shown here is derived from an EMBL/GenBank/DDBJ whole genome shotgun (WGS) entry which is preliminary data.</text>
</comment>
<dbReference type="SUPFAM" id="SSF57180">
    <property type="entry name" value="Cellulose-binding domain"/>
    <property type="match status" value="1"/>
</dbReference>
<evidence type="ECO:0000256" key="3">
    <source>
        <dbReference type="ARBA" id="ARBA00022801"/>
    </source>
</evidence>
<dbReference type="PROSITE" id="PS00562">
    <property type="entry name" value="CBM1_1"/>
    <property type="match status" value="1"/>
</dbReference>
<keyword evidence="3" id="KW-0378">Hydrolase</keyword>
<dbReference type="Pfam" id="PF14587">
    <property type="entry name" value="Glyco_hydr_30_2"/>
    <property type="match status" value="1"/>
</dbReference>
<gene>
    <name evidence="6" type="ORF">TWF694_011306</name>
</gene>
<evidence type="ECO:0000313" key="7">
    <source>
        <dbReference type="Proteomes" id="UP001365542"/>
    </source>
</evidence>
<evidence type="ECO:0000256" key="1">
    <source>
        <dbReference type="ARBA" id="ARBA00005382"/>
    </source>
</evidence>
<dbReference type="AlphaFoldDB" id="A0AAV9X537"/>
<feature type="chain" id="PRO_5044012878" description="CBM1 domain-containing protein" evidence="4">
    <location>
        <begin position="19"/>
        <end position="530"/>
    </location>
</feature>